<name>A0A9I9EAI4_CUCME</name>
<reference evidence="1" key="1">
    <citation type="submission" date="2023-03" db="UniProtKB">
        <authorList>
            <consortium name="EnsemblPlants"/>
        </authorList>
    </citation>
    <scope>IDENTIFICATION</scope>
</reference>
<evidence type="ECO:0000313" key="1">
    <source>
        <dbReference type="EnsemblPlants" id="MELO3C031076.2.1"/>
    </source>
</evidence>
<dbReference type="Gramene" id="MELO3C031076.2.1">
    <property type="protein sequence ID" value="MELO3C031076.2.1"/>
    <property type="gene ID" value="MELO3C031076.2"/>
</dbReference>
<sequence>MSMSGQGRKLRPLPMLEMLRRSSSLGMQLKLSI</sequence>
<protein>
    <submittedName>
        <fullName evidence="1">Uncharacterized protein</fullName>
    </submittedName>
</protein>
<proteinExistence type="predicted"/>
<organism evidence="1">
    <name type="scientific">Cucumis melo</name>
    <name type="common">Muskmelon</name>
    <dbReference type="NCBI Taxonomy" id="3656"/>
    <lineage>
        <taxon>Eukaryota</taxon>
        <taxon>Viridiplantae</taxon>
        <taxon>Streptophyta</taxon>
        <taxon>Embryophyta</taxon>
        <taxon>Tracheophyta</taxon>
        <taxon>Spermatophyta</taxon>
        <taxon>Magnoliopsida</taxon>
        <taxon>eudicotyledons</taxon>
        <taxon>Gunneridae</taxon>
        <taxon>Pentapetalae</taxon>
        <taxon>rosids</taxon>
        <taxon>fabids</taxon>
        <taxon>Cucurbitales</taxon>
        <taxon>Cucurbitaceae</taxon>
        <taxon>Benincaseae</taxon>
        <taxon>Cucumis</taxon>
    </lineage>
</organism>
<dbReference type="AlphaFoldDB" id="A0A9I9EAI4"/>
<accession>A0A9I9EAI4</accession>
<dbReference type="EnsemblPlants" id="MELO3C031076.2.1">
    <property type="protein sequence ID" value="MELO3C031076.2.1"/>
    <property type="gene ID" value="MELO3C031076.2"/>
</dbReference>